<evidence type="ECO:0000259" key="1">
    <source>
        <dbReference type="PROSITE" id="PS51186"/>
    </source>
</evidence>
<dbReference type="InterPro" id="IPR000182">
    <property type="entry name" value="GNAT_dom"/>
</dbReference>
<dbReference type="SUPFAM" id="SSF55729">
    <property type="entry name" value="Acyl-CoA N-acyltransferases (Nat)"/>
    <property type="match status" value="1"/>
</dbReference>
<dbReference type="InterPro" id="IPR016181">
    <property type="entry name" value="Acyl_CoA_acyltransferase"/>
</dbReference>
<dbReference type="EMBL" id="DAATFK010000020">
    <property type="protein sequence ID" value="HAE8467435.1"/>
    <property type="molecule type" value="Genomic_DNA"/>
</dbReference>
<dbReference type="AlphaFoldDB" id="A0A737S063"/>
<evidence type="ECO:0000313" key="2">
    <source>
        <dbReference type="EMBL" id="HAE8467435.1"/>
    </source>
</evidence>
<reference evidence="2" key="2">
    <citation type="submission" date="2018-07" db="EMBL/GenBank/DDBJ databases">
        <authorList>
            <consortium name="NCBI Pathogen Detection Project"/>
        </authorList>
    </citation>
    <scope>NUCLEOTIDE SEQUENCE</scope>
    <source>
        <strain evidence="2">INSP 94</strain>
    </source>
</reference>
<dbReference type="NCBIfam" id="NF033078">
    <property type="entry name" value="AAC_6p_Ia_fam"/>
    <property type="match status" value="1"/>
</dbReference>
<evidence type="ECO:0000313" key="3">
    <source>
        <dbReference type="EMBL" id="HAE8468884.1"/>
    </source>
</evidence>
<dbReference type="SMR" id="A0A737S063"/>
<proteinExistence type="predicted"/>
<gene>
    <name evidence="2" type="ORF">GNC24_003651</name>
    <name evidence="3" type="ORF">GNC24_005181</name>
</gene>
<protein>
    <submittedName>
        <fullName evidence="2">Aminoglycoside 6'-N-acetyltransferase AAC(6')-33</fullName>
    </submittedName>
</protein>
<feature type="domain" description="N-acetyltransferase" evidence="1">
    <location>
        <begin position="14"/>
        <end position="183"/>
    </location>
</feature>
<keyword evidence="2" id="KW-0808">Transferase</keyword>
<dbReference type="CDD" id="cd04301">
    <property type="entry name" value="NAT_SF"/>
    <property type="match status" value="1"/>
</dbReference>
<sequence length="184" mass="21171">MAYEFCEIGESNEYIILAARILTKSFLDIGNNSWPDMKSATKEVEECIEKPNICLGIHENEKLLGWIGLRPMYKLTWELHPLVISTQYQNKGIGRLLINELEKKAKQIGIIGIVLGTDDEYFKTSLSAVDLYGENILDEIRTIKNIKNHPYEFYQKCGYSIVGVIPDANGKRKPDIWMWKKIND</sequence>
<dbReference type="PROSITE" id="PS51186">
    <property type="entry name" value="GNAT"/>
    <property type="match status" value="1"/>
</dbReference>
<comment type="caution">
    <text evidence="2">The sequence shown here is derived from an EMBL/GenBank/DDBJ whole genome shotgun (WGS) entry which is preliminary data.</text>
</comment>
<dbReference type="Gene3D" id="3.40.630.30">
    <property type="match status" value="1"/>
</dbReference>
<accession>A0A737S063</accession>
<dbReference type="EMBL" id="DAATFK010000081">
    <property type="protein sequence ID" value="HAE8468884.1"/>
    <property type="molecule type" value="Genomic_DNA"/>
</dbReference>
<reference evidence="2" key="1">
    <citation type="journal article" date="2018" name="Genome Biol.">
        <title>SKESA: strategic k-mer extension for scrupulous assemblies.</title>
        <authorList>
            <person name="Souvorov A."/>
            <person name="Agarwala R."/>
            <person name="Lipman D.J."/>
        </authorList>
    </citation>
    <scope>NUCLEOTIDE SEQUENCE</scope>
    <source>
        <strain evidence="2">INSP 94</strain>
    </source>
</reference>
<organism evidence="2">
    <name type="scientific">Salmonella enterica subsp. enterica serovar Heidelberg</name>
    <dbReference type="NCBI Taxonomy" id="611"/>
    <lineage>
        <taxon>Bacteria</taxon>
        <taxon>Pseudomonadati</taxon>
        <taxon>Pseudomonadota</taxon>
        <taxon>Gammaproteobacteria</taxon>
        <taxon>Enterobacterales</taxon>
        <taxon>Enterobacteriaceae</taxon>
        <taxon>Salmonella</taxon>
    </lineage>
</organism>
<name>A0A737S063_SALET</name>
<dbReference type="Pfam" id="PF00583">
    <property type="entry name" value="Acetyltransf_1"/>
    <property type="match status" value="1"/>
</dbReference>
<dbReference type="GO" id="GO:0016747">
    <property type="term" value="F:acyltransferase activity, transferring groups other than amino-acyl groups"/>
    <property type="evidence" value="ECO:0007669"/>
    <property type="project" value="InterPro"/>
</dbReference>